<dbReference type="GO" id="GO:0000030">
    <property type="term" value="F:mannosyltransferase activity"/>
    <property type="evidence" value="ECO:0007669"/>
    <property type="project" value="TreeGrafter"/>
</dbReference>
<evidence type="ECO:0000313" key="2">
    <source>
        <dbReference type="EMBL" id="SMC61046.1"/>
    </source>
</evidence>
<keyword evidence="3" id="KW-1185">Reference proteome</keyword>
<dbReference type="Gene3D" id="3.90.550.20">
    <property type="match status" value="1"/>
</dbReference>
<dbReference type="InterPro" id="IPR007577">
    <property type="entry name" value="GlycoTrfase_DXD_sugar-bd_CS"/>
</dbReference>
<dbReference type="Pfam" id="PF04488">
    <property type="entry name" value="Gly_transf_sug"/>
    <property type="match status" value="1"/>
</dbReference>
<dbReference type="SUPFAM" id="SSF53448">
    <property type="entry name" value="Nucleotide-diphospho-sugar transferases"/>
    <property type="match status" value="1"/>
</dbReference>
<organism evidence="2 3">
    <name type="scientific">Pedobacter nyackensis</name>
    <dbReference type="NCBI Taxonomy" id="475255"/>
    <lineage>
        <taxon>Bacteria</taxon>
        <taxon>Pseudomonadati</taxon>
        <taxon>Bacteroidota</taxon>
        <taxon>Sphingobacteriia</taxon>
        <taxon>Sphingobacteriales</taxon>
        <taxon>Sphingobacteriaceae</taxon>
        <taxon>Pedobacter</taxon>
    </lineage>
</organism>
<dbReference type="InterPro" id="IPR029044">
    <property type="entry name" value="Nucleotide-diphossugar_trans"/>
</dbReference>
<dbReference type="OrthoDB" id="9802987at2"/>
<dbReference type="GO" id="GO:0051999">
    <property type="term" value="P:mannosyl-inositol phosphorylceramide biosynthetic process"/>
    <property type="evidence" value="ECO:0007669"/>
    <property type="project" value="TreeGrafter"/>
</dbReference>
<dbReference type="GO" id="GO:0016020">
    <property type="term" value="C:membrane"/>
    <property type="evidence" value="ECO:0007669"/>
    <property type="project" value="GOC"/>
</dbReference>
<gene>
    <name evidence="2" type="ORF">SAMN04488101_101691</name>
</gene>
<dbReference type="STRING" id="475255.SAMN04488101_101691"/>
<evidence type="ECO:0000313" key="3">
    <source>
        <dbReference type="Proteomes" id="UP000192678"/>
    </source>
</evidence>
<accession>A0A1W2AK38</accession>
<dbReference type="Proteomes" id="UP000192678">
    <property type="component" value="Unassembled WGS sequence"/>
</dbReference>
<dbReference type="InterPro" id="IPR051706">
    <property type="entry name" value="Glycosyltransferase_domain"/>
</dbReference>
<protein>
    <submittedName>
        <fullName evidence="2">Glycosyltransferase sugar-binding region containing DXD motif-containing protein</fullName>
    </submittedName>
</protein>
<proteinExistence type="predicted"/>
<name>A0A1W2AK38_9SPHI</name>
<dbReference type="AlphaFoldDB" id="A0A1W2AK38"/>
<reference evidence="2 3" key="1">
    <citation type="submission" date="2017-04" db="EMBL/GenBank/DDBJ databases">
        <authorList>
            <person name="Afonso C.L."/>
            <person name="Miller P.J."/>
            <person name="Scott M.A."/>
            <person name="Spackman E."/>
            <person name="Goraichik I."/>
            <person name="Dimitrov K.M."/>
            <person name="Suarez D.L."/>
            <person name="Swayne D.E."/>
        </authorList>
    </citation>
    <scope>NUCLEOTIDE SEQUENCE [LARGE SCALE GENOMIC DNA]</scope>
    <source>
        <strain evidence="2 3">DSM 19625</strain>
    </source>
</reference>
<keyword evidence="1 2" id="KW-0808">Transferase</keyword>
<dbReference type="EMBL" id="FWYB01000001">
    <property type="protein sequence ID" value="SMC61046.1"/>
    <property type="molecule type" value="Genomic_DNA"/>
</dbReference>
<sequence>MKNELTILIAWHKENNKERLKCFEENKKTFENYNPNIEIVVIVSPFENSAEAWLSSDLSIFSWFNENSHRIDSERFLLLEWDCWCDISAKTYFEKTWDMDVVVPCVKYPERDSWLWFNKHGQLLPERARLYATGIVPFCGILVSNKAMRLISDEILKPDYKGLNSELRFATIATMLGFDPVPNPVCSRAITWKTIIPFDTRFKGIHHPRKSLVNTNVLDKIEKYLEPSEHQIPKIIHQTWKDDFPPSHLNLLTNTWKESHPEWEYILWTDEMNREFIRKFFPGFLLQYDSYEHNIQRVDAVRYFILYKLGGLFIDLDFECFVNIEPLLTDSECVFALEPIEHCIQFNKDKIICNAFMACKPNNAFFEFICNSLSSFAKKESTFITSILCSTGPFALSDIYNLYEEKEQIRILPSGTVYPLCVKETRRAIEDDIDDGIQEKIEGAYAVHYFLGSWY</sequence>
<evidence type="ECO:0000256" key="1">
    <source>
        <dbReference type="ARBA" id="ARBA00022679"/>
    </source>
</evidence>
<dbReference type="PANTHER" id="PTHR32385:SF15">
    <property type="entry name" value="INOSITOL PHOSPHOCERAMIDE MANNOSYLTRANSFERASE 1"/>
    <property type="match status" value="1"/>
</dbReference>
<dbReference type="PANTHER" id="PTHR32385">
    <property type="entry name" value="MANNOSYL PHOSPHORYLINOSITOL CERAMIDE SYNTHASE"/>
    <property type="match status" value="1"/>
</dbReference>
<dbReference type="RefSeq" id="WP_084287247.1">
    <property type="nucleotide sequence ID" value="NZ_FWYB01000001.1"/>
</dbReference>